<name>A0A1Y2CVF3_9FUNG</name>
<organism evidence="2 3">
    <name type="scientific">Rhizoclosmatium globosum</name>
    <dbReference type="NCBI Taxonomy" id="329046"/>
    <lineage>
        <taxon>Eukaryota</taxon>
        <taxon>Fungi</taxon>
        <taxon>Fungi incertae sedis</taxon>
        <taxon>Chytridiomycota</taxon>
        <taxon>Chytridiomycota incertae sedis</taxon>
        <taxon>Chytridiomycetes</taxon>
        <taxon>Chytridiales</taxon>
        <taxon>Chytriomycetaceae</taxon>
        <taxon>Rhizoclosmatium</taxon>
    </lineage>
</organism>
<dbReference type="Pfam" id="PF00780">
    <property type="entry name" value="CNH"/>
    <property type="match status" value="1"/>
</dbReference>
<dbReference type="GO" id="GO:0005737">
    <property type="term" value="C:cytoplasm"/>
    <property type="evidence" value="ECO:0007669"/>
    <property type="project" value="UniProtKB-SubCell"/>
</dbReference>
<dbReference type="GO" id="GO:0034058">
    <property type="term" value="P:endosomal vesicle fusion"/>
    <property type="evidence" value="ECO:0007669"/>
    <property type="project" value="TreeGrafter"/>
</dbReference>
<dbReference type="OrthoDB" id="5325112at2759"/>
<reference evidence="2 3" key="1">
    <citation type="submission" date="2016-07" db="EMBL/GenBank/DDBJ databases">
        <title>Pervasive Adenine N6-methylation of Active Genes in Fungi.</title>
        <authorList>
            <consortium name="DOE Joint Genome Institute"/>
            <person name="Mondo S.J."/>
            <person name="Dannebaum R.O."/>
            <person name="Kuo R.C."/>
            <person name="Labutti K."/>
            <person name="Haridas S."/>
            <person name="Kuo A."/>
            <person name="Salamov A."/>
            <person name="Ahrendt S.R."/>
            <person name="Lipzen A."/>
            <person name="Sullivan W."/>
            <person name="Andreopoulos W.B."/>
            <person name="Clum A."/>
            <person name="Lindquist E."/>
            <person name="Daum C."/>
            <person name="Ramamoorthy G.K."/>
            <person name="Gryganskyi A."/>
            <person name="Culley D."/>
            <person name="Magnuson J.K."/>
            <person name="James T.Y."/>
            <person name="O'Malley M.A."/>
            <person name="Stajich J.E."/>
            <person name="Spatafora J.W."/>
            <person name="Visel A."/>
            <person name="Grigoriev I.V."/>
        </authorList>
    </citation>
    <scope>NUCLEOTIDE SEQUENCE [LARGE SCALE GENOMIC DNA]</scope>
    <source>
        <strain evidence="2 3">JEL800</strain>
    </source>
</reference>
<dbReference type="InterPro" id="IPR032914">
    <property type="entry name" value="Vam6/VPS39/TRAP1"/>
</dbReference>
<sequence length="753" mass="83944">MQINAFISYADRLIISTSGSILGFSKKPVTQLSAIPEASLLLVLEDSLVHSYDLNTLTYRESFAASKGATLISVFPPPSTDATNNSNGFTNNDALAYNGLLQKNKAHHERESFPFRSSITSRLVAVVELQTPDRAHTLVWLNSNTIAYAHPKRGYFTVTVDTNTITELYKLNASYFSVGSSGASKVGIAVLPKNRLMLIKNDAGVFVNADGSPLIERDLEWSAPPEFITYSAPYVVALIAGSIERVDFFNSQSISLGGDSLIHLSNSNCIWRLLPVSFEDQIEHLIAASQFIEAQRLIEELEFSSEEEKISNIIRVRGLYAHHMFTVEHRYEEAISILSELRASPIDIVNLSEPPVTVALSSLKDYLIHQRQILSKLRKFHLRPSNLLPNQLPLVPSASSPQTTDANTTIAAASLFSGSDHGVPDPMPIPANTLANAEDTVFLSSVALVGSLVRVENFCDLEESEIALKAKNALEYLSSDPDGIVAYLQKLDINLHTDLFIEFRLNIPLKTHLKIVRFFEDKSPTLEVQYLEFLIEELRSEQPEFHERLVLLYLQELVDAMAEMESSPPKTGGRLFGQDMDEGTDTRFLYTRRKLVSPDRIVSLFPDEVSRHSTSTEISALTIRYCEIHYSAQDATARDLFLTLLHHILARNVPQTSLITYLTRYAPFLDALKTIPHLPPTIPLEQLTEFFAKSLQTVHSSTRSSEALVEEHKRWVVVGEDTVCVRCRKKVGAGGVFAVWGDVLVHVYCLAQL</sequence>
<dbReference type="InterPro" id="IPR001180">
    <property type="entry name" value="CNH_dom"/>
</dbReference>
<dbReference type="GO" id="GO:0016020">
    <property type="term" value="C:membrane"/>
    <property type="evidence" value="ECO:0007669"/>
    <property type="project" value="TreeGrafter"/>
</dbReference>
<comment type="caution">
    <text evidence="2">The sequence shown here is derived from an EMBL/GenBank/DDBJ whole genome shotgun (WGS) entry which is preliminary data.</text>
</comment>
<dbReference type="AlphaFoldDB" id="A0A1Y2CVF3"/>
<dbReference type="PANTHER" id="PTHR12894:SF49">
    <property type="entry name" value="VAM6_VPS39-LIKE PROTEIN"/>
    <property type="match status" value="1"/>
</dbReference>
<dbReference type="Proteomes" id="UP000193642">
    <property type="component" value="Unassembled WGS sequence"/>
</dbReference>
<dbReference type="GO" id="GO:0006914">
    <property type="term" value="P:autophagy"/>
    <property type="evidence" value="ECO:0007669"/>
    <property type="project" value="TreeGrafter"/>
</dbReference>
<protein>
    <recommendedName>
        <fullName evidence="1">CNH domain-containing protein</fullName>
    </recommendedName>
</protein>
<keyword evidence="3" id="KW-1185">Reference proteome</keyword>
<dbReference type="PANTHER" id="PTHR12894">
    <property type="entry name" value="CNH DOMAIN CONTAINING"/>
    <property type="match status" value="1"/>
</dbReference>
<accession>A0A1Y2CVF3</accession>
<dbReference type="STRING" id="329046.A0A1Y2CVF3"/>
<gene>
    <name evidence="2" type="ORF">BCR33DRAFT_712932</name>
</gene>
<dbReference type="GO" id="GO:0015031">
    <property type="term" value="P:protein transport"/>
    <property type="evidence" value="ECO:0007669"/>
    <property type="project" value="UniProtKB-KW"/>
</dbReference>
<evidence type="ECO:0000259" key="1">
    <source>
        <dbReference type="PROSITE" id="PS50219"/>
    </source>
</evidence>
<evidence type="ECO:0000313" key="3">
    <source>
        <dbReference type="Proteomes" id="UP000193642"/>
    </source>
</evidence>
<evidence type="ECO:0000313" key="2">
    <source>
        <dbReference type="EMBL" id="ORY50983.1"/>
    </source>
</evidence>
<feature type="domain" description="CNH" evidence="1">
    <location>
        <begin position="1"/>
        <end position="277"/>
    </location>
</feature>
<dbReference type="PROSITE" id="PS50219">
    <property type="entry name" value="CNH"/>
    <property type="match status" value="1"/>
</dbReference>
<dbReference type="EMBL" id="MCGO01000006">
    <property type="protein sequence ID" value="ORY50983.1"/>
    <property type="molecule type" value="Genomic_DNA"/>
</dbReference>
<proteinExistence type="predicted"/>